<keyword evidence="3 10" id="KW-0808">Transferase</keyword>
<sequence>MTLETVPVVDVVDNVYDNVVEQWILTATPWPVLIITSIYLLIVLKIGPKFMEKREPYNITKIMMVYNIFQVIYNGFLVGWLVFDKQAQNYIYNHSCHPLDPKKNPLRMGLMLASWAYLFSKVVDLLDTIFMVARKKYSHITFLHLYHHTGMVLATWFCIKYIRAEQGILPGFLNSGVHVVMYTYYFLAGLGPEVQKYLWWKRYITRIQLTQFVIVIGFLGYLFVNDCEVSQAYNVLWMVNVFVFFCLFMNFYIKTYIMKPKQQKAAEKEATKIATKNGTQVTNKAD</sequence>
<evidence type="ECO:0000256" key="4">
    <source>
        <dbReference type="ARBA" id="ARBA00022692"/>
    </source>
</evidence>
<evidence type="ECO:0000256" key="2">
    <source>
        <dbReference type="ARBA" id="ARBA00022516"/>
    </source>
</evidence>
<dbReference type="Proteomes" id="UP000291343">
    <property type="component" value="Unassembled WGS sequence"/>
</dbReference>
<dbReference type="GO" id="GO:0042761">
    <property type="term" value="P:very long-chain fatty acid biosynthetic process"/>
    <property type="evidence" value="ECO:0007669"/>
    <property type="project" value="TreeGrafter"/>
</dbReference>
<evidence type="ECO:0000313" key="11">
    <source>
        <dbReference type="EMBL" id="RZF47374.1"/>
    </source>
</evidence>
<feature type="transmembrane region" description="Helical" evidence="10">
    <location>
        <begin position="168"/>
        <end position="191"/>
    </location>
</feature>
<name>A0A482XP32_LAOST</name>
<dbReference type="GO" id="GO:0019367">
    <property type="term" value="P:fatty acid elongation, saturated fatty acid"/>
    <property type="evidence" value="ECO:0007669"/>
    <property type="project" value="TreeGrafter"/>
</dbReference>
<keyword evidence="7 10" id="KW-0443">Lipid metabolism</keyword>
<keyword evidence="6 10" id="KW-1133">Transmembrane helix</keyword>
<keyword evidence="9 10" id="KW-0275">Fatty acid biosynthesis</keyword>
<feature type="transmembrane region" description="Helical" evidence="10">
    <location>
        <begin position="203"/>
        <end position="223"/>
    </location>
</feature>
<evidence type="ECO:0000256" key="5">
    <source>
        <dbReference type="ARBA" id="ARBA00022832"/>
    </source>
</evidence>
<keyword evidence="2 10" id="KW-0444">Lipid biosynthesis</keyword>
<evidence type="ECO:0000256" key="8">
    <source>
        <dbReference type="ARBA" id="ARBA00023136"/>
    </source>
</evidence>
<dbReference type="EMBL" id="QKKF02004374">
    <property type="protein sequence ID" value="RZF47374.1"/>
    <property type="molecule type" value="Genomic_DNA"/>
</dbReference>
<keyword evidence="12" id="KW-1185">Reference proteome</keyword>
<dbReference type="GO" id="GO:0034626">
    <property type="term" value="P:fatty acid elongation, polyunsaturated fatty acid"/>
    <property type="evidence" value="ECO:0007669"/>
    <property type="project" value="TreeGrafter"/>
</dbReference>
<evidence type="ECO:0000256" key="10">
    <source>
        <dbReference type="RuleBase" id="RU361115"/>
    </source>
</evidence>
<evidence type="ECO:0000256" key="3">
    <source>
        <dbReference type="ARBA" id="ARBA00022679"/>
    </source>
</evidence>
<dbReference type="GO" id="GO:0034625">
    <property type="term" value="P:fatty acid elongation, monounsaturated fatty acid"/>
    <property type="evidence" value="ECO:0007669"/>
    <property type="project" value="TreeGrafter"/>
</dbReference>
<dbReference type="OrthoDB" id="434092at2759"/>
<dbReference type="GO" id="GO:0030148">
    <property type="term" value="P:sphingolipid biosynthetic process"/>
    <property type="evidence" value="ECO:0007669"/>
    <property type="project" value="TreeGrafter"/>
</dbReference>
<dbReference type="STRING" id="195883.A0A482XP32"/>
<evidence type="ECO:0000256" key="7">
    <source>
        <dbReference type="ARBA" id="ARBA00023098"/>
    </source>
</evidence>
<evidence type="ECO:0000256" key="1">
    <source>
        <dbReference type="ARBA" id="ARBA00004141"/>
    </source>
</evidence>
<feature type="transmembrane region" description="Helical" evidence="10">
    <location>
        <begin position="235"/>
        <end position="253"/>
    </location>
</feature>
<feature type="transmembrane region" description="Helical" evidence="10">
    <location>
        <begin position="145"/>
        <end position="162"/>
    </location>
</feature>
<dbReference type="EC" id="2.3.1.199" evidence="10"/>
<gene>
    <name evidence="11" type="ORF">LSTR_LSTR009113</name>
</gene>
<dbReference type="SMR" id="A0A482XP32"/>
<keyword evidence="5 10" id="KW-0276">Fatty acid metabolism</keyword>
<dbReference type="GO" id="GO:0005789">
    <property type="term" value="C:endoplasmic reticulum membrane"/>
    <property type="evidence" value="ECO:0007669"/>
    <property type="project" value="TreeGrafter"/>
</dbReference>
<dbReference type="AlphaFoldDB" id="A0A482XP32"/>
<dbReference type="InParanoid" id="A0A482XP32"/>
<reference evidence="11 12" key="1">
    <citation type="journal article" date="2017" name="Gigascience">
        <title>Genome sequence of the small brown planthopper, Laodelphax striatellus.</title>
        <authorList>
            <person name="Zhu J."/>
            <person name="Jiang F."/>
            <person name="Wang X."/>
            <person name="Yang P."/>
            <person name="Bao Y."/>
            <person name="Zhao W."/>
            <person name="Wang W."/>
            <person name="Lu H."/>
            <person name="Wang Q."/>
            <person name="Cui N."/>
            <person name="Li J."/>
            <person name="Chen X."/>
            <person name="Luo L."/>
            <person name="Yu J."/>
            <person name="Kang L."/>
            <person name="Cui F."/>
        </authorList>
    </citation>
    <scope>NUCLEOTIDE SEQUENCE [LARGE SCALE GENOMIC DNA]</scope>
    <source>
        <strain evidence="11">Lst14</strain>
    </source>
</reference>
<dbReference type="PANTHER" id="PTHR11157">
    <property type="entry name" value="FATTY ACID ACYL TRANSFERASE-RELATED"/>
    <property type="match status" value="1"/>
</dbReference>
<keyword evidence="8 10" id="KW-0472">Membrane</keyword>
<feature type="transmembrane region" description="Helical" evidence="10">
    <location>
        <begin position="112"/>
        <end position="133"/>
    </location>
</feature>
<comment type="subcellular location">
    <subcellularLocation>
        <location evidence="1">Membrane</location>
        <topology evidence="1">Multi-pass membrane protein</topology>
    </subcellularLocation>
</comment>
<dbReference type="PANTHER" id="PTHR11157:SF103">
    <property type="entry name" value="ELONGATION OF VERY LONG CHAIN FATTY ACIDS PROTEIN"/>
    <property type="match status" value="1"/>
</dbReference>
<dbReference type="InterPro" id="IPR002076">
    <property type="entry name" value="ELO_fam"/>
</dbReference>
<dbReference type="GO" id="GO:0009922">
    <property type="term" value="F:fatty acid elongase activity"/>
    <property type="evidence" value="ECO:0007669"/>
    <property type="project" value="UniProtKB-EC"/>
</dbReference>
<dbReference type="Pfam" id="PF01151">
    <property type="entry name" value="ELO"/>
    <property type="match status" value="1"/>
</dbReference>
<accession>A0A482XP32</accession>
<protein>
    <recommendedName>
        <fullName evidence="10">Elongation of very long chain fatty acids protein</fullName>
        <ecNumber evidence="10">2.3.1.199</ecNumber>
    </recommendedName>
    <alternativeName>
        <fullName evidence="10">Very-long-chain 3-oxoacyl-CoA synthase</fullName>
    </alternativeName>
</protein>
<comment type="caution">
    <text evidence="11">The sequence shown here is derived from an EMBL/GenBank/DDBJ whole genome shotgun (WGS) entry which is preliminary data.</text>
</comment>
<feature type="transmembrane region" description="Helical" evidence="10">
    <location>
        <begin position="64"/>
        <end position="83"/>
    </location>
</feature>
<proteinExistence type="inferred from homology"/>
<comment type="catalytic activity">
    <reaction evidence="10">
        <text>a very-long-chain acyl-CoA + malonyl-CoA + H(+) = a very-long-chain 3-oxoacyl-CoA + CO2 + CoA</text>
        <dbReference type="Rhea" id="RHEA:32727"/>
        <dbReference type="ChEBI" id="CHEBI:15378"/>
        <dbReference type="ChEBI" id="CHEBI:16526"/>
        <dbReference type="ChEBI" id="CHEBI:57287"/>
        <dbReference type="ChEBI" id="CHEBI:57384"/>
        <dbReference type="ChEBI" id="CHEBI:90725"/>
        <dbReference type="ChEBI" id="CHEBI:90736"/>
        <dbReference type="EC" id="2.3.1.199"/>
    </reaction>
</comment>
<evidence type="ECO:0000256" key="6">
    <source>
        <dbReference type="ARBA" id="ARBA00022989"/>
    </source>
</evidence>
<comment type="similarity">
    <text evidence="10">Belongs to the ELO family.</text>
</comment>
<keyword evidence="4 10" id="KW-0812">Transmembrane</keyword>
<evidence type="ECO:0000256" key="9">
    <source>
        <dbReference type="ARBA" id="ARBA00023160"/>
    </source>
</evidence>
<organism evidence="11 12">
    <name type="scientific">Laodelphax striatellus</name>
    <name type="common">Small brown planthopper</name>
    <name type="synonym">Delphax striatella</name>
    <dbReference type="NCBI Taxonomy" id="195883"/>
    <lineage>
        <taxon>Eukaryota</taxon>
        <taxon>Metazoa</taxon>
        <taxon>Ecdysozoa</taxon>
        <taxon>Arthropoda</taxon>
        <taxon>Hexapoda</taxon>
        <taxon>Insecta</taxon>
        <taxon>Pterygota</taxon>
        <taxon>Neoptera</taxon>
        <taxon>Paraneoptera</taxon>
        <taxon>Hemiptera</taxon>
        <taxon>Auchenorrhyncha</taxon>
        <taxon>Fulgoroidea</taxon>
        <taxon>Delphacidae</taxon>
        <taxon>Criomorphinae</taxon>
        <taxon>Laodelphax</taxon>
    </lineage>
</organism>
<evidence type="ECO:0000313" key="12">
    <source>
        <dbReference type="Proteomes" id="UP000291343"/>
    </source>
</evidence>
<feature type="transmembrane region" description="Helical" evidence="10">
    <location>
        <begin position="23"/>
        <end position="44"/>
    </location>
</feature>